<dbReference type="Proteomes" id="UP001054945">
    <property type="component" value="Unassembled WGS sequence"/>
</dbReference>
<keyword evidence="3" id="KW-1185">Reference proteome</keyword>
<evidence type="ECO:0000313" key="3">
    <source>
        <dbReference type="Proteomes" id="UP001054945"/>
    </source>
</evidence>
<feature type="region of interest" description="Disordered" evidence="1">
    <location>
        <begin position="132"/>
        <end position="151"/>
    </location>
</feature>
<dbReference type="AlphaFoldDB" id="A0AAV4W6J1"/>
<protein>
    <submittedName>
        <fullName evidence="2">Cat eye syndrome critical region protein 2</fullName>
    </submittedName>
</protein>
<dbReference type="PANTHER" id="PTHR47092:SF1">
    <property type="entry name" value="CHROMATIN REMODELING REGULATOR CECR2"/>
    <property type="match status" value="1"/>
</dbReference>
<evidence type="ECO:0000313" key="2">
    <source>
        <dbReference type="EMBL" id="GIY78381.1"/>
    </source>
</evidence>
<dbReference type="GO" id="GO:0090537">
    <property type="term" value="C:CERF complex"/>
    <property type="evidence" value="ECO:0007669"/>
    <property type="project" value="InterPro"/>
</dbReference>
<evidence type="ECO:0000256" key="1">
    <source>
        <dbReference type="SAM" id="MobiDB-lite"/>
    </source>
</evidence>
<gene>
    <name evidence="2" type="primary">Cecr2</name>
    <name evidence="2" type="ORF">CEXT_741741</name>
</gene>
<feature type="compositionally biased region" description="Basic and acidic residues" evidence="1">
    <location>
        <begin position="268"/>
        <end position="295"/>
    </location>
</feature>
<feature type="region of interest" description="Disordered" evidence="1">
    <location>
        <begin position="232"/>
        <end position="331"/>
    </location>
</feature>
<comment type="caution">
    <text evidence="2">The sequence shown here is derived from an EMBL/GenBank/DDBJ whole genome shotgun (WGS) entry which is preliminary data.</text>
</comment>
<feature type="compositionally biased region" description="Basic residues" evidence="1">
    <location>
        <begin position="132"/>
        <end position="145"/>
    </location>
</feature>
<sequence>METKQQSLGIFHKDDWHGIHMSRVVRKIWKTEERQEENPLSKANASFLKLNIKLKVDILKSLCYLRMDRSDAVNVLKKMDPNSLRVKPLGRDKDGNEYWYFYGLRLYKQEHAGGNVKDIKFRQDEWEKKNRYFQKRGHGRPKKRKNSDEDWDNADDVLMKKNGFLNTEEKSRWSVVCRSVEEWVEFSEKFMISESKFEKKLFNTVTRLLPQLNEIYQEKEKKFQEKLHELKPKPVFTKSEPEEKKNPFSLSANDYNSDSCDPDCDSYNEYKKNSVKSRAERLEERNEKNVDEQFSKRPRRICRMNYEEKDDDDFIEKSSSNSNYDDNTLMR</sequence>
<dbReference type="EMBL" id="BPLR01015752">
    <property type="protein sequence ID" value="GIY78381.1"/>
    <property type="molecule type" value="Genomic_DNA"/>
</dbReference>
<dbReference type="GO" id="GO:0007338">
    <property type="term" value="P:single fertilization"/>
    <property type="evidence" value="ECO:0007669"/>
    <property type="project" value="TreeGrafter"/>
</dbReference>
<reference evidence="2 3" key="1">
    <citation type="submission" date="2021-06" db="EMBL/GenBank/DDBJ databases">
        <title>Caerostris extrusa draft genome.</title>
        <authorList>
            <person name="Kono N."/>
            <person name="Arakawa K."/>
        </authorList>
    </citation>
    <scope>NUCLEOTIDE SEQUENCE [LARGE SCALE GENOMIC DNA]</scope>
</reference>
<feature type="compositionally biased region" description="Polar residues" evidence="1">
    <location>
        <begin position="248"/>
        <end position="259"/>
    </location>
</feature>
<dbReference type="InterPro" id="IPR029614">
    <property type="entry name" value="CECR2"/>
</dbReference>
<proteinExistence type="predicted"/>
<name>A0AAV4W6J1_CAEEX</name>
<accession>A0AAV4W6J1</accession>
<dbReference type="PANTHER" id="PTHR47092">
    <property type="entry name" value="CAT EYE SYNDROME CRITICAL REGION PROTEIN 2"/>
    <property type="match status" value="1"/>
</dbReference>
<dbReference type="GO" id="GO:0006338">
    <property type="term" value="P:chromatin remodeling"/>
    <property type="evidence" value="ECO:0007669"/>
    <property type="project" value="InterPro"/>
</dbReference>
<feature type="compositionally biased region" description="Polar residues" evidence="1">
    <location>
        <begin position="317"/>
        <end position="331"/>
    </location>
</feature>
<organism evidence="2 3">
    <name type="scientific">Caerostris extrusa</name>
    <name type="common">Bark spider</name>
    <name type="synonym">Caerostris bankana</name>
    <dbReference type="NCBI Taxonomy" id="172846"/>
    <lineage>
        <taxon>Eukaryota</taxon>
        <taxon>Metazoa</taxon>
        <taxon>Ecdysozoa</taxon>
        <taxon>Arthropoda</taxon>
        <taxon>Chelicerata</taxon>
        <taxon>Arachnida</taxon>
        <taxon>Araneae</taxon>
        <taxon>Araneomorphae</taxon>
        <taxon>Entelegynae</taxon>
        <taxon>Araneoidea</taxon>
        <taxon>Araneidae</taxon>
        <taxon>Caerostris</taxon>
    </lineage>
</organism>